<proteinExistence type="predicted"/>
<sequence>MVMKLQELNPLMASFVSVSPAPVSSSSSSSSSGAMLGSCSRSSSSSSSSSTVLSRSNSLLIEAFALWGRHVAFIEDLNSVFNPQQQLRLLISYLDETIGRIVKGSLRQAFARKMKAWGRTTKDLDDLEKLWLKVFK</sequence>
<dbReference type="Proteomes" id="UP000030754">
    <property type="component" value="Unassembled WGS sequence"/>
</dbReference>
<keyword evidence="3" id="KW-1185">Reference proteome</keyword>
<evidence type="ECO:0000313" key="2">
    <source>
        <dbReference type="EMBL" id="CDJ68107.1"/>
    </source>
</evidence>
<dbReference type="VEuPathDB" id="ToxoDB:ENH_00048110"/>
<evidence type="ECO:0000256" key="1">
    <source>
        <dbReference type="SAM" id="MobiDB-lite"/>
    </source>
</evidence>
<dbReference type="GeneID" id="25474963"/>
<accession>U6MV84</accession>
<protein>
    <submittedName>
        <fullName evidence="2">Uncharacterized protein</fullName>
    </submittedName>
</protein>
<dbReference type="AlphaFoldDB" id="U6MV84"/>
<feature type="region of interest" description="Disordered" evidence="1">
    <location>
        <begin position="26"/>
        <end position="51"/>
    </location>
</feature>
<dbReference type="EMBL" id="HG725416">
    <property type="protein sequence ID" value="CDJ68107.1"/>
    <property type="molecule type" value="Genomic_DNA"/>
</dbReference>
<reference evidence="2" key="2">
    <citation type="submission" date="2013-10" db="EMBL/GenBank/DDBJ databases">
        <authorList>
            <person name="Aslett M."/>
        </authorList>
    </citation>
    <scope>NUCLEOTIDE SEQUENCE [LARGE SCALE GENOMIC DNA]</scope>
    <source>
        <strain evidence="2">Houghton</strain>
    </source>
</reference>
<dbReference type="RefSeq" id="XP_013436574.1">
    <property type="nucleotide sequence ID" value="XM_013581120.1"/>
</dbReference>
<reference evidence="2" key="1">
    <citation type="submission" date="2013-10" db="EMBL/GenBank/DDBJ databases">
        <title>Genomic analysis of the causative agents of coccidiosis in chickens.</title>
        <authorList>
            <person name="Reid A.J."/>
            <person name="Blake D."/>
            <person name="Billington K."/>
            <person name="Browne H."/>
            <person name="Dunn M."/>
            <person name="Hung S."/>
            <person name="Kawahara F."/>
            <person name="Miranda-Saavedra D."/>
            <person name="Mourier T."/>
            <person name="Nagra H."/>
            <person name="Otto T.D."/>
            <person name="Rawlings N."/>
            <person name="Sanchez A."/>
            <person name="Sanders M."/>
            <person name="Subramaniam C."/>
            <person name="Tay Y."/>
            <person name="Dear P."/>
            <person name="Doerig C."/>
            <person name="Gruber A."/>
            <person name="Parkinson J."/>
            <person name="Shirley M."/>
            <person name="Wan K.L."/>
            <person name="Berriman M."/>
            <person name="Tomley F."/>
            <person name="Pain A."/>
        </authorList>
    </citation>
    <scope>NUCLEOTIDE SEQUENCE [LARGE SCALE GENOMIC DNA]</scope>
    <source>
        <strain evidence="2">Houghton</strain>
    </source>
</reference>
<organism evidence="2 3">
    <name type="scientific">Eimeria necatrix</name>
    <dbReference type="NCBI Taxonomy" id="51315"/>
    <lineage>
        <taxon>Eukaryota</taxon>
        <taxon>Sar</taxon>
        <taxon>Alveolata</taxon>
        <taxon>Apicomplexa</taxon>
        <taxon>Conoidasida</taxon>
        <taxon>Coccidia</taxon>
        <taxon>Eucoccidiorida</taxon>
        <taxon>Eimeriorina</taxon>
        <taxon>Eimeriidae</taxon>
        <taxon>Eimeria</taxon>
    </lineage>
</organism>
<evidence type="ECO:0000313" key="3">
    <source>
        <dbReference type="Proteomes" id="UP000030754"/>
    </source>
</evidence>
<dbReference type="OrthoDB" id="347958at2759"/>
<name>U6MV84_9EIME</name>
<gene>
    <name evidence="2" type="ORF">ENH_00048110</name>
</gene>